<comment type="caution">
    <text evidence="1">The sequence shown here is derived from an EMBL/GenBank/DDBJ whole genome shotgun (WGS) entry which is preliminary data.</text>
</comment>
<evidence type="ECO:0000313" key="2">
    <source>
        <dbReference type="Proteomes" id="UP001180536"/>
    </source>
</evidence>
<gene>
    <name evidence="1" type="ORF">J2X16_002496</name>
</gene>
<dbReference type="EMBL" id="JAVDXQ010000003">
    <property type="protein sequence ID" value="MDR7297149.1"/>
    <property type="molecule type" value="Genomic_DNA"/>
</dbReference>
<accession>A0ABU1Z963</accession>
<dbReference type="Proteomes" id="UP001180536">
    <property type="component" value="Unassembled WGS sequence"/>
</dbReference>
<protein>
    <submittedName>
        <fullName evidence="1">Uncharacterized protein</fullName>
    </submittedName>
</protein>
<dbReference type="RefSeq" id="WP_310344962.1">
    <property type="nucleotide sequence ID" value="NZ_JAVDXQ010000003.1"/>
</dbReference>
<name>A0ABU1Z963_9BURK</name>
<sequence length="149" mass="15124">MSTSNHRHSHHPGRAQAGAALLALSLLSSCGGGAEALIIPLFEFGFSGTTGATKVDMFFVPDTPTSSSGSFSGVNVSINGAPSILYDGTYANCTFTLSLHAGSVAAPIAAGYNGRFLSNDSIELAPSSGAGLPTLTLKRLGTSQRQMGC</sequence>
<keyword evidence="2" id="KW-1185">Reference proteome</keyword>
<organism evidence="1 2">
    <name type="scientific">Pelomonas aquatica</name>
    <dbReference type="NCBI Taxonomy" id="431058"/>
    <lineage>
        <taxon>Bacteria</taxon>
        <taxon>Pseudomonadati</taxon>
        <taxon>Pseudomonadota</taxon>
        <taxon>Betaproteobacteria</taxon>
        <taxon>Burkholderiales</taxon>
        <taxon>Sphaerotilaceae</taxon>
        <taxon>Roseateles</taxon>
    </lineage>
</organism>
<dbReference type="PROSITE" id="PS51257">
    <property type="entry name" value="PROKAR_LIPOPROTEIN"/>
    <property type="match status" value="1"/>
</dbReference>
<reference evidence="1 2" key="1">
    <citation type="submission" date="2023-07" db="EMBL/GenBank/DDBJ databases">
        <title>Sorghum-associated microbial communities from plants grown in Nebraska, USA.</title>
        <authorList>
            <person name="Schachtman D."/>
        </authorList>
    </citation>
    <scope>NUCLEOTIDE SEQUENCE [LARGE SCALE GENOMIC DNA]</scope>
    <source>
        <strain evidence="1 2">BE310</strain>
    </source>
</reference>
<evidence type="ECO:0000313" key="1">
    <source>
        <dbReference type="EMBL" id="MDR7297149.1"/>
    </source>
</evidence>
<proteinExistence type="predicted"/>